<sequence>MRIYLIGAGVIARTHAAAAAKLPEPAELRVADPNPAALASFREAYPEAAAYDDAAKMLASEAARDDDIVIVATPPFLHLDGVRLAFDSGRHALCEKPLAMNVEEAEEMERLAAERGLLLGCCAVRYKGMLHNEAVKRVVQSGVLGEIYHVTFVNKWERSRAGIEYQPQSRWFLYRARSGGGIAMDWGPYDISTLVDVLSPSSIDIAAAWTAKPETAADPTDVVYDVEHHIGAFLSFRREGVRAVAVHYERGTCTHGQEAFIGEIEGTKGAVRWTPYDSRQPVVLRTDRDGKVVEEVVDPGERGPFTVMDLPLVHFFNHIRGLPSLANVNGRAVDHYRFIRSLYDCAETGERRTIDIEGA</sequence>
<dbReference type="InterPro" id="IPR055170">
    <property type="entry name" value="GFO_IDH_MocA-like_dom"/>
</dbReference>
<dbReference type="AlphaFoldDB" id="A0A5R9FXE1"/>
<evidence type="ECO:0000313" key="3">
    <source>
        <dbReference type="EMBL" id="TLS48692.1"/>
    </source>
</evidence>
<proteinExistence type="predicted"/>
<dbReference type="PANTHER" id="PTHR43377:SF1">
    <property type="entry name" value="BILIVERDIN REDUCTASE A"/>
    <property type="match status" value="1"/>
</dbReference>
<organism evidence="3 4">
    <name type="scientific">Paenibacillus antri</name>
    <dbReference type="NCBI Taxonomy" id="2582848"/>
    <lineage>
        <taxon>Bacteria</taxon>
        <taxon>Bacillati</taxon>
        <taxon>Bacillota</taxon>
        <taxon>Bacilli</taxon>
        <taxon>Bacillales</taxon>
        <taxon>Paenibacillaceae</taxon>
        <taxon>Paenibacillus</taxon>
    </lineage>
</organism>
<evidence type="ECO:0000259" key="2">
    <source>
        <dbReference type="Pfam" id="PF22725"/>
    </source>
</evidence>
<dbReference type="PANTHER" id="PTHR43377">
    <property type="entry name" value="BILIVERDIN REDUCTASE A"/>
    <property type="match status" value="1"/>
</dbReference>
<evidence type="ECO:0000313" key="4">
    <source>
        <dbReference type="Proteomes" id="UP000309676"/>
    </source>
</evidence>
<feature type="domain" description="GFO/IDH/MocA-like oxidoreductase" evidence="2">
    <location>
        <begin position="134"/>
        <end position="271"/>
    </location>
</feature>
<evidence type="ECO:0000259" key="1">
    <source>
        <dbReference type="Pfam" id="PF01408"/>
    </source>
</evidence>
<accession>A0A5R9FXE1</accession>
<dbReference type="Gene3D" id="3.30.360.10">
    <property type="entry name" value="Dihydrodipicolinate Reductase, domain 2"/>
    <property type="match status" value="1"/>
</dbReference>
<dbReference type="GO" id="GO:0000166">
    <property type="term" value="F:nucleotide binding"/>
    <property type="evidence" value="ECO:0007669"/>
    <property type="project" value="InterPro"/>
</dbReference>
<protein>
    <submittedName>
        <fullName evidence="3">Gfo/Idh/MocA family oxidoreductase</fullName>
    </submittedName>
</protein>
<reference evidence="3 4" key="1">
    <citation type="submission" date="2019-05" db="EMBL/GenBank/DDBJ databases">
        <authorList>
            <person name="Narsing Rao M.P."/>
            <person name="Li W.J."/>
        </authorList>
    </citation>
    <scope>NUCLEOTIDE SEQUENCE [LARGE SCALE GENOMIC DNA]</scope>
    <source>
        <strain evidence="3 4">SYSU_K30003</strain>
    </source>
</reference>
<dbReference type="Pfam" id="PF22725">
    <property type="entry name" value="GFO_IDH_MocA_C3"/>
    <property type="match status" value="1"/>
</dbReference>
<dbReference type="Pfam" id="PF01408">
    <property type="entry name" value="GFO_IDH_MocA"/>
    <property type="match status" value="1"/>
</dbReference>
<dbReference type="InterPro" id="IPR000683">
    <property type="entry name" value="Gfo/Idh/MocA-like_OxRdtase_N"/>
</dbReference>
<dbReference type="InterPro" id="IPR036291">
    <property type="entry name" value="NAD(P)-bd_dom_sf"/>
</dbReference>
<dbReference type="SUPFAM" id="SSF51735">
    <property type="entry name" value="NAD(P)-binding Rossmann-fold domains"/>
    <property type="match status" value="1"/>
</dbReference>
<dbReference type="Proteomes" id="UP000309676">
    <property type="component" value="Unassembled WGS sequence"/>
</dbReference>
<dbReference type="RefSeq" id="WP_138197860.1">
    <property type="nucleotide sequence ID" value="NZ_VCIW01000030.1"/>
</dbReference>
<dbReference type="SUPFAM" id="SSF55347">
    <property type="entry name" value="Glyceraldehyde-3-phosphate dehydrogenase-like, C-terminal domain"/>
    <property type="match status" value="1"/>
</dbReference>
<name>A0A5R9FXE1_9BACL</name>
<feature type="domain" description="Gfo/Idh/MocA-like oxidoreductase N-terminal" evidence="1">
    <location>
        <begin position="2"/>
        <end position="119"/>
    </location>
</feature>
<dbReference type="OrthoDB" id="2514745at2"/>
<comment type="caution">
    <text evidence="3">The sequence shown here is derived from an EMBL/GenBank/DDBJ whole genome shotgun (WGS) entry which is preliminary data.</text>
</comment>
<keyword evidence="4" id="KW-1185">Reference proteome</keyword>
<gene>
    <name evidence="3" type="ORF">FE782_29040</name>
</gene>
<dbReference type="InterPro" id="IPR051450">
    <property type="entry name" value="Gfo/Idh/MocA_Oxidoreductases"/>
</dbReference>
<dbReference type="EMBL" id="VCIW01000030">
    <property type="protein sequence ID" value="TLS48692.1"/>
    <property type="molecule type" value="Genomic_DNA"/>
</dbReference>
<dbReference type="Gene3D" id="3.40.50.720">
    <property type="entry name" value="NAD(P)-binding Rossmann-like Domain"/>
    <property type="match status" value="1"/>
</dbReference>